<keyword evidence="2" id="KW-1185">Reference proteome</keyword>
<organism evidence="1 2">
    <name type="scientific">Streptomyces asoensis</name>
    <dbReference type="NCBI Taxonomy" id="249586"/>
    <lineage>
        <taxon>Bacteria</taxon>
        <taxon>Bacillati</taxon>
        <taxon>Actinomycetota</taxon>
        <taxon>Actinomycetes</taxon>
        <taxon>Kitasatosporales</taxon>
        <taxon>Streptomycetaceae</taxon>
        <taxon>Streptomyces</taxon>
    </lineage>
</organism>
<evidence type="ECO:0000313" key="1">
    <source>
        <dbReference type="EMBL" id="GHI63248.1"/>
    </source>
</evidence>
<dbReference type="EMBL" id="BNEB01000005">
    <property type="protein sequence ID" value="GHI63248.1"/>
    <property type="molecule type" value="Genomic_DNA"/>
</dbReference>
<name>A0ABQ3S551_9ACTN</name>
<evidence type="ECO:0000313" key="2">
    <source>
        <dbReference type="Proteomes" id="UP000649259"/>
    </source>
</evidence>
<proteinExistence type="predicted"/>
<reference evidence="2" key="1">
    <citation type="submission" date="2023-07" db="EMBL/GenBank/DDBJ databases">
        <title>Whole genome shotgun sequence of Streptomyces cacaoi subsp. asoensis NBRC 13813.</title>
        <authorList>
            <person name="Komaki H."/>
            <person name="Tamura T."/>
        </authorList>
    </citation>
    <scope>NUCLEOTIDE SEQUENCE [LARGE SCALE GENOMIC DNA]</scope>
    <source>
        <strain evidence="2">NBRC 13813</strain>
    </source>
</reference>
<comment type="caution">
    <text evidence="1">The sequence shown here is derived from an EMBL/GenBank/DDBJ whole genome shotgun (WGS) entry which is preliminary data.</text>
</comment>
<gene>
    <name evidence="1" type="ORF">Saso_48980</name>
</gene>
<accession>A0ABQ3S551</accession>
<dbReference type="Proteomes" id="UP000649259">
    <property type="component" value="Unassembled WGS sequence"/>
</dbReference>
<sequence length="50" mass="5459">MRVGVKSWTFVASGAPFREDLLVRTDAASVEACLDACLPRLRELGLVIPE</sequence>
<protein>
    <submittedName>
        <fullName evidence="1">Uncharacterized protein</fullName>
    </submittedName>
</protein>